<protein>
    <recommendedName>
        <fullName evidence="3">Terminase large subunit</fullName>
    </recommendedName>
</protein>
<evidence type="ECO:0000313" key="2">
    <source>
        <dbReference type="Proteomes" id="UP000225215"/>
    </source>
</evidence>
<dbReference type="EMBL" id="KY290955">
    <property type="protein sequence ID" value="APU01525.1"/>
    <property type="molecule type" value="Genomic_DNA"/>
</dbReference>
<reference evidence="1 2" key="1">
    <citation type="journal article" date="2017" name="Sci. Rep.">
        <title>Characterization and diversity of phages infecting Aeromonas salmonicida subsp. salmonicida.</title>
        <authorList>
            <person name="Vincent A.T."/>
            <person name="Paquet V.E."/>
            <person name="Bernatchez A."/>
            <person name="Tremblay D.M."/>
            <person name="Moineau S."/>
            <person name="Charette S.J."/>
        </authorList>
    </citation>
    <scope>NUCLEOTIDE SEQUENCE [LARGE SCALE GENOMIC DNA]</scope>
</reference>
<organism evidence="1 2">
    <name type="scientific">Aeromonas phage 65.2</name>
    <dbReference type="NCBI Taxonomy" id="1932896"/>
    <lineage>
        <taxon>Viruses</taxon>
        <taxon>Duplodnaviria</taxon>
        <taxon>Heunggongvirae</taxon>
        <taxon>Uroviricota</taxon>
        <taxon>Caudoviricetes</taxon>
        <taxon>Pantevenvirales</taxon>
        <taxon>Straboviridae</taxon>
        <taxon>Emmerichvirinae</taxon>
        <taxon>Ishigurovirus</taxon>
        <taxon>Ishigurovirus osborne</taxon>
    </lineage>
</organism>
<accession>A0A219YC48</accession>
<sequence length="184" mass="21049">MIVSPNSFFRDEYVSMINKKLKLFKSSDYVSRMRLQLAPHSFQSEFATICLDMGRQTGKTSAALMLLEQHSDALYIVHNSAAMRSIVCFAPHLKNQVLSISDFVNRFYSRGTYNHVVLGSRIEKYSLIILDEPYFTCTNGQRQYTNKPNCSYFESIDGESVKTYDLVSFAAFKMDSLIVKLGMQ</sequence>
<evidence type="ECO:0008006" key="3">
    <source>
        <dbReference type="Google" id="ProtNLM"/>
    </source>
</evidence>
<name>A0A219YC48_9CAUD</name>
<proteinExistence type="predicted"/>
<dbReference type="Proteomes" id="UP000225215">
    <property type="component" value="Segment"/>
</dbReference>
<evidence type="ECO:0000313" key="1">
    <source>
        <dbReference type="EMBL" id="APU01525.1"/>
    </source>
</evidence>